<reference evidence="2 3" key="1">
    <citation type="submission" date="2017-06" db="EMBL/GenBank/DDBJ databases">
        <title>Comparative genomic analysis of Ambrosia Fusariam Clade fungi.</title>
        <authorList>
            <person name="Stajich J.E."/>
            <person name="Carrillo J."/>
            <person name="Kijimoto T."/>
            <person name="Eskalen A."/>
            <person name="O'Donnell K."/>
            <person name="Kasson M."/>
        </authorList>
    </citation>
    <scope>NUCLEOTIDE SEQUENCE [LARGE SCALE GENOMIC DNA]</scope>
    <source>
        <strain evidence="2 3">NRRL62606</strain>
    </source>
</reference>
<keyword evidence="3" id="KW-1185">Reference proteome</keyword>
<evidence type="ECO:0000313" key="3">
    <source>
        <dbReference type="Proteomes" id="UP000287972"/>
    </source>
</evidence>
<comment type="caution">
    <text evidence="2">The sequence shown here is derived from an EMBL/GenBank/DDBJ whole genome shotgun (WGS) entry which is preliminary data.</text>
</comment>
<evidence type="ECO:0000313" key="2">
    <source>
        <dbReference type="EMBL" id="RSL80981.1"/>
    </source>
</evidence>
<gene>
    <name evidence="2" type="ORF">CEP51_006178</name>
</gene>
<dbReference type="Gene3D" id="1.10.287.1490">
    <property type="match status" value="1"/>
</dbReference>
<evidence type="ECO:0000256" key="1">
    <source>
        <dbReference type="SAM" id="Coils"/>
    </source>
</evidence>
<name>A0A428RU35_9HYPO</name>
<protein>
    <submittedName>
        <fullName evidence="2">Uncharacterized protein</fullName>
    </submittedName>
</protein>
<keyword evidence="1" id="KW-0175">Coiled coil</keyword>
<dbReference type="Proteomes" id="UP000287972">
    <property type="component" value="Unassembled WGS sequence"/>
</dbReference>
<dbReference type="EMBL" id="NKCL01000132">
    <property type="protein sequence ID" value="RSL80981.1"/>
    <property type="molecule type" value="Genomic_DNA"/>
</dbReference>
<sequence>MSEDYWDPAALLRIGRGSRPGRDGYSCVALSSACDTGHRERRPKILRLLNQLSRSRPETTSSVILDQLAGLCLCTEHEEDAPDVVADWESIIDLANQHHRHLLRFDLADKRAEIEALRSKLDWVNRFLTWKNKDLADQLAQQGWSSQVDEHKGIKEISELRRSNKTLQAKGQQFLSAQDRLDQENARVKEELDQTKEEANSLREELEALKQELEEERTGSMALQKRAAGLEELVQSLRDEISSCWLHSFLAWLRRLQALSLGMFSVFTYKD</sequence>
<dbReference type="AlphaFoldDB" id="A0A428RU35"/>
<accession>A0A428RU35</accession>
<organism evidence="2 3">
    <name type="scientific">Fusarium floridanum</name>
    <dbReference type="NCBI Taxonomy" id="1325733"/>
    <lineage>
        <taxon>Eukaryota</taxon>
        <taxon>Fungi</taxon>
        <taxon>Dikarya</taxon>
        <taxon>Ascomycota</taxon>
        <taxon>Pezizomycotina</taxon>
        <taxon>Sordariomycetes</taxon>
        <taxon>Hypocreomycetidae</taxon>
        <taxon>Hypocreales</taxon>
        <taxon>Nectriaceae</taxon>
        <taxon>Fusarium</taxon>
        <taxon>Fusarium solani species complex</taxon>
    </lineage>
</organism>
<proteinExistence type="predicted"/>
<feature type="coiled-coil region" evidence="1">
    <location>
        <begin position="178"/>
        <end position="240"/>
    </location>
</feature>